<keyword evidence="11" id="KW-1185">Reference proteome</keyword>
<dbReference type="Proteomes" id="UP000184301">
    <property type="component" value="Unassembled WGS sequence"/>
</dbReference>
<dbReference type="GO" id="GO:0006817">
    <property type="term" value="P:phosphate ion transport"/>
    <property type="evidence" value="ECO:0007669"/>
    <property type="project" value="UniProtKB-KW"/>
</dbReference>
<keyword evidence="8" id="KW-0449">Lipoprotein</keyword>
<dbReference type="InterPro" id="IPR024370">
    <property type="entry name" value="PBP_domain"/>
</dbReference>
<sequence>MKEMLGKRKLLVLGGVLLAGVIAVVGTKSAVFTVNADDGKERRNIVAVTREDGSGTRSAFGELTGLVEVDAYGTKTDRTSDQIAVTGSTEEMLRQIELTEDGIGYVSMGASDMESADVKIVNVNGMEPTKENIKNGNYELTRPLQLIYNGKLTDLEYDFLTYLKSAGQGIVADTDYIAARDTGIHLKKNVTGKIAVSGSSSMAPIMQVLAAAYMTENPGAEVQVTTSDSNKGMLDVMEGKSNFGMVSRDLYSYEKAVFQSETIAKDAIVVIVNKKNGLEDITTDQIQGIYTSNIENWEYLEVYE</sequence>
<evidence type="ECO:0000256" key="4">
    <source>
        <dbReference type="ARBA" id="ARBA00011529"/>
    </source>
</evidence>
<evidence type="ECO:0000256" key="6">
    <source>
        <dbReference type="ARBA" id="ARBA00022729"/>
    </source>
</evidence>
<dbReference type="EMBL" id="FQZY01000018">
    <property type="protein sequence ID" value="SHJ82379.1"/>
    <property type="molecule type" value="Genomic_DNA"/>
</dbReference>
<dbReference type="AlphaFoldDB" id="A0A1M6MFW2"/>
<keyword evidence="6" id="KW-0732">Signal</keyword>
<evidence type="ECO:0000256" key="2">
    <source>
        <dbReference type="ARBA" id="ARBA00004193"/>
    </source>
</evidence>
<name>A0A1M6MFW2_9FIRM</name>
<dbReference type="Gene3D" id="3.40.190.10">
    <property type="entry name" value="Periplasmic binding protein-like II"/>
    <property type="match status" value="4"/>
</dbReference>
<dbReference type="STRING" id="1121950.SAMN02745243_01472"/>
<comment type="similarity">
    <text evidence="3">Belongs to the PstS family.</text>
</comment>
<dbReference type="InterPro" id="IPR050811">
    <property type="entry name" value="Phosphate_ABC_transporter"/>
</dbReference>
<keyword evidence="5" id="KW-0813">Transport</keyword>
<evidence type="ECO:0000256" key="8">
    <source>
        <dbReference type="ARBA" id="ARBA00023288"/>
    </source>
</evidence>
<reference evidence="10 11" key="1">
    <citation type="submission" date="2016-11" db="EMBL/GenBank/DDBJ databases">
        <authorList>
            <person name="Jaros S."/>
            <person name="Januszkiewicz K."/>
            <person name="Wedrychowicz H."/>
        </authorList>
    </citation>
    <scope>NUCLEOTIDE SEQUENCE [LARGE SCALE GENOMIC DNA]</scope>
    <source>
        <strain evidence="10 11">DSM 15480</strain>
    </source>
</reference>
<comment type="subcellular location">
    <subcellularLocation>
        <location evidence="2">Cell membrane</location>
        <topology evidence="2">Lipid-anchor</topology>
    </subcellularLocation>
</comment>
<gene>
    <name evidence="10" type="ORF">SAMN02745243_01472</name>
</gene>
<comment type="function">
    <text evidence="1">Part of the ABC transporter complex PstSACB involved in phosphate import.</text>
</comment>
<evidence type="ECO:0000256" key="1">
    <source>
        <dbReference type="ARBA" id="ARBA00002841"/>
    </source>
</evidence>
<evidence type="ECO:0000259" key="9">
    <source>
        <dbReference type="Pfam" id="PF12849"/>
    </source>
</evidence>
<protein>
    <submittedName>
        <fullName evidence="10">Phosphate transport system substrate-binding protein</fullName>
    </submittedName>
</protein>
<comment type="subunit">
    <text evidence="4">The complex is composed of two ATP-binding proteins (PstB), two transmembrane proteins (PstC and PstA) and a solute-binding protein (PstS).</text>
</comment>
<evidence type="ECO:0000256" key="7">
    <source>
        <dbReference type="ARBA" id="ARBA00023139"/>
    </source>
</evidence>
<dbReference type="SUPFAM" id="SSF53850">
    <property type="entry name" value="Periplasmic binding protein-like II"/>
    <property type="match status" value="2"/>
</dbReference>
<dbReference type="PANTHER" id="PTHR30570">
    <property type="entry name" value="PERIPLASMIC PHOSPHATE BINDING COMPONENT OF PHOSPHATE ABC TRANSPORTER"/>
    <property type="match status" value="1"/>
</dbReference>
<keyword evidence="7" id="KW-0564">Palmitate</keyword>
<proteinExistence type="inferred from homology"/>
<evidence type="ECO:0000256" key="5">
    <source>
        <dbReference type="ARBA" id="ARBA00022592"/>
    </source>
</evidence>
<keyword evidence="5" id="KW-0592">Phosphate transport</keyword>
<accession>A0A1M6MFW2</accession>
<feature type="domain" description="PBP" evidence="9">
    <location>
        <begin position="38"/>
        <end position="164"/>
    </location>
</feature>
<evidence type="ECO:0000313" key="11">
    <source>
        <dbReference type="Proteomes" id="UP000184301"/>
    </source>
</evidence>
<dbReference type="PANTHER" id="PTHR30570:SF1">
    <property type="entry name" value="PHOSPHATE-BINDING PROTEIN PSTS"/>
    <property type="match status" value="1"/>
</dbReference>
<dbReference type="GO" id="GO:0005886">
    <property type="term" value="C:plasma membrane"/>
    <property type="evidence" value="ECO:0007669"/>
    <property type="project" value="UniProtKB-SubCell"/>
</dbReference>
<organism evidence="10 11">
    <name type="scientific">Hespellia stercorisuis DSM 15480</name>
    <dbReference type="NCBI Taxonomy" id="1121950"/>
    <lineage>
        <taxon>Bacteria</taxon>
        <taxon>Bacillati</taxon>
        <taxon>Bacillota</taxon>
        <taxon>Clostridia</taxon>
        <taxon>Lachnospirales</taxon>
        <taxon>Lachnospiraceae</taxon>
        <taxon>Hespellia</taxon>
    </lineage>
</organism>
<dbReference type="Pfam" id="PF12849">
    <property type="entry name" value="PBP_like_2"/>
    <property type="match status" value="2"/>
</dbReference>
<feature type="domain" description="PBP" evidence="9">
    <location>
        <begin position="191"/>
        <end position="299"/>
    </location>
</feature>
<evidence type="ECO:0000256" key="3">
    <source>
        <dbReference type="ARBA" id="ARBA00008725"/>
    </source>
</evidence>
<evidence type="ECO:0000313" key="10">
    <source>
        <dbReference type="EMBL" id="SHJ82379.1"/>
    </source>
</evidence>